<keyword evidence="2" id="KW-0812">Transmembrane</keyword>
<keyword evidence="2" id="KW-0472">Membrane</keyword>
<dbReference type="PANTHER" id="PTHR33392">
    <property type="entry name" value="POLYISOPRENYL-TEICHOIC ACID--PEPTIDOGLYCAN TEICHOIC ACID TRANSFERASE TAGU"/>
    <property type="match status" value="1"/>
</dbReference>
<sequence>MREEEQVSHHSRKGWLWLLLIIILGVVIVGVHEYHSLKTASNKMVVGSKKLPTQLKNKRPFTVLIMGTDVGALGRGTSYAGNTDTMELVTVNPKRQAITMTAIPRDTLVKVNTKRGADYVKINAAYAIGGAKLAQHQVHELLDVPVDYYALLNMGTLKKVVNAVGGVTVDNPFAFTYEGHHFKKGRQHLNGDEALKYSRMRYDDPNNDYGRQKRGQQVIESAITTFKKKGSLADANQIMEAISDGVRTNLPVNNVTTLYLNYHTAMNHVHKDHLQGKDAKIDGTDFQIATPKEITRVSNNINCALGRSPVGPIHNNETMMYHQQTTWNGYNRINFTLPNGARYNVPGSGY</sequence>
<dbReference type="InterPro" id="IPR004474">
    <property type="entry name" value="LytR_CpsA_psr"/>
</dbReference>
<feature type="domain" description="Cell envelope-related transcriptional attenuator" evidence="3">
    <location>
        <begin position="82"/>
        <end position="227"/>
    </location>
</feature>
<dbReference type="NCBIfam" id="TIGR00350">
    <property type="entry name" value="lytR_cpsA_psr"/>
    <property type="match status" value="1"/>
</dbReference>
<gene>
    <name evidence="4" type="ORF">CK797_02130</name>
</gene>
<dbReference type="AlphaFoldDB" id="A0A2J6NP16"/>
<proteinExistence type="inferred from homology"/>
<dbReference type="RefSeq" id="WP_104688165.1">
    <property type="nucleotide sequence ID" value="NZ_PNFV01000002.1"/>
</dbReference>
<dbReference type="Proteomes" id="UP000239920">
    <property type="component" value="Unassembled WGS sequence"/>
</dbReference>
<dbReference type="EMBL" id="PNFV01000002">
    <property type="protein sequence ID" value="PMB83063.1"/>
    <property type="molecule type" value="Genomic_DNA"/>
</dbReference>
<keyword evidence="2" id="KW-1133">Transmembrane helix</keyword>
<dbReference type="Gene3D" id="3.40.630.190">
    <property type="entry name" value="LCP protein"/>
    <property type="match status" value="1"/>
</dbReference>
<dbReference type="Pfam" id="PF03816">
    <property type="entry name" value="LytR_cpsA_psr"/>
    <property type="match status" value="1"/>
</dbReference>
<reference evidence="4 5" key="1">
    <citation type="submission" date="2017-09" db="EMBL/GenBank/DDBJ databases">
        <title>Bacterial strain isolated from the female urinary microbiota.</title>
        <authorList>
            <person name="Thomas-White K."/>
            <person name="Kumar N."/>
            <person name="Forster S."/>
            <person name="Putonti C."/>
            <person name="Lawley T."/>
            <person name="Wolfe A.J."/>
        </authorList>
    </citation>
    <scope>NUCLEOTIDE SEQUENCE [LARGE SCALE GENOMIC DNA]</scope>
    <source>
        <strain evidence="4 5">UMB0683</strain>
    </source>
</reference>
<evidence type="ECO:0000259" key="3">
    <source>
        <dbReference type="Pfam" id="PF03816"/>
    </source>
</evidence>
<evidence type="ECO:0000256" key="2">
    <source>
        <dbReference type="SAM" id="Phobius"/>
    </source>
</evidence>
<evidence type="ECO:0000313" key="5">
    <source>
        <dbReference type="Proteomes" id="UP000239920"/>
    </source>
</evidence>
<protein>
    <submittedName>
        <fullName evidence="4">Transcriptional regulator</fullName>
    </submittedName>
</protein>
<evidence type="ECO:0000313" key="4">
    <source>
        <dbReference type="EMBL" id="PMB83063.1"/>
    </source>
</evidence>
<name>A0A2J6NP16_9LACO</name>
<comment type="caution">
    <text evidence="4">The sequence shown here is derived from an EMBL/GenBank/DDBJ whole genome shotgun (WGS) entry which is preliminary data.</text>
</comment>
<dbReference type="OrthoDB" id="27330at2"/>
<dbReference type="InterPro" id="IPR050922">
    <property type="entry name" value="LytR/CpsA/Psr_CW_biosynth"/>
</dbReference>
<accession>A0A2J6NP16</accession>
<feature type="transmembrane region" description="Helical" evidence="2">
    <location>
        <begin position="15"/>
        <end position="34"/>
    </location>
</feature>
<dbReference type="PANTHER" id="PTHR33392:SF6">
    <property type="entry name" value="POLYISOPRENYL-TEICHOIC ACID--PEPTIDOGLYCAN TEICHOIC ACID TRANSFERASE TAGU"/>
    <property type="match status" value="1"/>
</dbReference>
<comment type="similarity">
    <text evidence="1">Belongs to the LytR/CpsA/Psr (LCP) family.</text>
</comment>
<evidence type="ECO:0000256" key="1">
    <source>
        <dbReference type="ARBA" id="ARBA00006068"/>
    </source>
</evidence>
<organism evidence="4 5">
    <name type="scientific">Limosilactobacillus pontis</name>
    <dbReference type="NCBI Taxonomy" id="35787"/>
    <lineage>
        <taxon>Bacteria</taxon>
        <taxon>Bacillati</taxon>
        <taxon>Bacillota</taxon>
        <taxon>Bacilli</taxon>
        <taxon>Lactobacillales</taxon>
        <taxon>Lactobacillaceae</taxon>
        <taxon>Limosilactobacillus</taxon>
    </lineage>
</organism>